<keyword evidence="5" id="KW-0150">Chloroplast</keyword>
<evidence type="ECO:0000313" key="5">
    <source>
        <dbReference type="EMBL" id="BBA18706.1"/>
    </source>
</evidence>
<dbReference type="EMBL" id="LC269921">
    <property type="protein sequence ID" value="BBA18571.1"/>
    <property type="molecule type" value="Genomic_DNA"/>
</dbReference>
<dbReference type="EMBL" id="LC269924">
    <property type="protein sequence ID" value="BBA18983.1"/>
    <property type="molecule type" value="Genomic_DNA"/>
</dbReference>
<accession>A0A224AFZ0</accession>
<evidence type="ECO:0000313" key="4">
    <source>
        <dbReference type="EMBL" id="BBA18571.1"/>
    </source>
</evidence>
<evidence type="ECO:0000313" key="1">
    <source>
        <dbReference type="EMBL" id="BBA18155.1"/>
    </source>
</evidence>
<gene>
    <name evidence="5" type="primary">ilvB</name>
</gene>
<dbReference type="EMBL" id="LC269920">
    <property type="protein sequence ID" value="BBA18429.1"/>
    <property type="molecule type" value="Genomic_DNA"/>
</dbReference>
<keyword evidence="5" id="KW-0934">Plastid</keyword>
<evidence type="ECO:0000313" key="3">
    <source>
        <dbReference type="EMBL" id="BBA18429.1"/>
    </source>
</evidence>
<geneLocation type="chloroplast" evidence="5"/>
<dbReference type="EMBL" id="LC269919">
    <property type="protein sequence ID" value="BBA18290.1"/>
    <property type="molecule type" value="Genomic_DNA"/>
</dbReference>
<reference evidence="5" key="1">
    <citation type="submission" date="2017-05" db="EMBL/GenBank/DDBJ databases">
        <title>Chloroplast genome sequences of Heterosigma akashiwo, a bloom-forming raphidophyte.</title>
        <authorList>
            <person name="Ueki S."/>
        </authorList>
    </citation>
    <scope>NUCLEOTIDE SEQUENCE</scope>
    <source>
        <strain evidence="3">CCAP934/4</strain>
        <strain evidence="1">CCAP934/8</strain>
        <strain evidence="7">CCMP1596</strain>
        <strain evidence="4">CCMP2274</strain>
        <strain evidence="5">CCMP3374</strain>
        <strain evidence="2">EHUSP01</strain>
        <strain evidence="6">HaFk01</strain>
    </source>
</reference>
<name>A0A224AFZ0_HETAK</name>
<protein>
    <submittedName>
        <fullName evidence="5">Acetolactate synthase large subunit</fullName>
    </submittedName>
</protein>
<sequence length="70" mass="8392">MRQPHVQLLVHVLLKYVELNLAFPKHAIHHKSVKSLHPDIQKYVEFRFLLNHLSKQNFHLLDEALLFPFN</sequence>
<dbReference type="EMBL" id="LC269922">
    <property type="protein sequence ID" value="BBA18706.1"/>
    <property type="molecule type" value="Genomic_DNA"/>
</dbReference>
<evidence type="ECO:0000313" key="7">
    <source>
        <dbReference type="EMBL" id="BBA18983.1"/>
    </source>
</evidence>
<proteinExistence type="predicted"/>
<organism evidence="5">
    <name type="scientific">Heterosigma akashiwo</name>
    <name type="common">Chromophytic alga</name>
    <name type="synonym">Heterosigma carterae</name>
    <dbReference type="NCBI Taxonomy" id="2829"/>
    <lineage>
        <taxon>Eukaryota</taxon>
        <taxon>Sar</taxon>
        <taxon>Stramenopiles</taxon>
        <taxon>Ochrophyta</taxon>
        <taxon>Raphidophyceae</taxon>
        <taxon>Chattonellales</taxon>
        <taxon>Chattonellaceae</taxon>
        <taxon>Heterosigma</taxon>
    </lineage>
</organism>
<dbReference type="EMBL" id="LC269918">
    <property type="protein sequence ID" value="BBA18155.1"/>
    <property type="molecule type" value="Genomic_DNA"/>
</dbReference>
<dbReference type="EMBL" id="LC269923">
    <property type="protein sequence ID" value="BBA18848.1"/>
    <property type="molecule type" value="Genomic_DNA"/>
</dbReference>
<evidence type="ECO:0000313" key="6">
    <source>
        <dbReference type="EMBL" id="BBA18848.1"/>
    </source>
</evidence>
<dbReference type="AlphaFoldDB" id="A0A224AFZ0"/>
<evidence type="ECO:0000313" key="2">
    <source>
        <dbReference type="EMBL" id="BBA18290.1"/>
    </source>
</evidence>